<gene>
    <name evidence="4" type="ORF">JY651_43460</name>
</gene>
<feature type="signal peptide" evidence="3">
    <location>
        <begin position="1"/>
        <end position="20"/>
    </location>
</feature>
<evidence type="ECO:0000256" key="3">
    <source>
        <dbReference type="SAM" id="SignalP"/>
    </source>
</evidence>
<dbReference type="RefSeq" id="WP_206723512.1">
    <property type="nucleotide sequence ID" value="NZ_CP071090.1"/>
</dbReference>
<evidence type="ECO:0000256" key="2">
    <source>
        <dbReference type="SAM" id="Phobius"/>
    </source>
</evidence>
<sequence>MNAGRMAVLLVWSLMGTALAADSEHGDEDLSKQSTGLIQARMSTEQKRLESAESELTVLGHELQKARARQAEVQAQKLDTVKLAPLLARFQKDFTAVTDATAKGGLPTKDAYSRLERSANELYDAMVFALADLMPRYFDEAQRIPLLDELYGEPRRSQLPSASELLVLRLPQATRDSGMTPDVFIDQMKEALASAAERARTLSIGELDKLFTQDQEAATKVWQGVIDRTQVAMEVRSKQVKDSQTAIDALSAELDARQVKKFETDGRLTWAIIIMVIVLLLLYLATLLFKPEVQQTIFNQRILVEMIGMAFLLLTIIILGTGEKIDRAVLGTLLGTVGGYIFGQQQARRNATDTQPAAQPTMVAVAPQPVQPVMTVVPTQPATRVSAEAATLEPSAPVNTAVPAQAATLLQQAAQQGGNPAPASEPAPAESEKRS</sequence>
<protein>
    <submittedName>
        <fullName evidence="4">Uncharacterized protein</fullName>
    </submittedName>
</protein>
<reference evidence="4 5" key="1">
    <citation type="submission" date="2021-02" db="EMBL/GenBank/DDBJ databases">
        <title>De Novo genome assembly of isolated myxobacteria.</title>
        <authorList>
            <person name="Stevens D.C."/>
        </authorList>
    </citation>
    <scope>NUCLEOTIDE SEQUENCE [LARGE SCALE GENOMIC DNA]</scope>
    <source>
        <strain evidence="5">SCPEA02</strain>
    </source>
</reference>
<evidence type="ECO:0000313" key="5">
    <source>
        <dbReference type="Proteomes" id="UP000662747"/>
    </source>
</evidence>
<accession>A0ABX7NT27</accession>
<dbReference type="Proteomes" id="UP000662747">
    <property type="component" value="Chromosome"/>
</dbReference>
<dbReference type="EMBL" id="CP071090">
    <property type="protein sequence ID" value="QSQ21935.1"/>
    <property type="molecule type" value="Genomic_DNA"/>
</dbReference>
<keyword evidence="2" id="KW-0812">Transmembrane</keyword>
<feature type="region of interest" description="Disordered" evidence="1">
    <location>
        <begin position="411"/>
        <end position="435"/>
    </location>
</feature>
<feature type="compositionally biased region" description="Low complexity" evidence="1">
    <location>
        <begin position="411"/>
        <end position="429"/>
    </location>
</feature>
<name>A0ABX7NT27_9BACT</name>
<feature type="chain" id="PRO_5047467084" evidence="3">
    <location>
        <begin position="21"/>
        <end position="435"/>
    </location>
</feature>
<keyword evidence="5" id="KW-1185">Reference proteome</keyword>
<keyword evidence="2" id="KW-0472">Membrane</keyword>
<feature type="transmembrane region" description="Helical" evidence="2">
    <location>
        <begin position="325"/>
        <end position="343"/>
    </location>
</feature>
<keyword evidence="3" id="KW-0732">Signal</keyword>
<feature type="transmembrane region" description="Helical" evidence="2">
    <location>
        <begin position="301"/>
        <end position="319"/>
    </location>
</feature>
<proteinExistence type="predicted"/>
<feature type="transmembrane region" description="Helical" evidence="2">
    <location>
        <begin position="268"/>
        <end position="289"/>
    </location>
</feature>
<keyword evidence="2" id="KW-1133">Transmembrane helix</keyword>
<evidence type="ECO:0000313" key="4">
    <source>
        <dbReference type="EMBL" id="QSQ21935.1"/>
    </source>
</evidence>
<evidence type="ECO:0000256" key="1">
    <source>
        <dbReference type="SAM" id="MobiDB-lite"/>
    </source>
</evidence>
<organism evidence="4 5">
    <name type="scientific">Pyxidicoccus parkwayensis</name>
    <dbReference type="NCBI Taxonomy" id="2813578"/>
    <lineage>
        <taxon>Bacteria</taxon>
        <taxon>Pseudomonadati</taxon>
        <taxon>Myxococcota</taxon>
        <taxon>Myxococcia</taxon>
        <taxon>Myxococcales</taxon>
        <taxon>Cystobacterineae</taxon>
        <taxon>Myxococcaceae</taxon>
        <taxon>Pyxidicoccus</taxon>
    </lineage>
</organism>